<dbReference type="VEuPathDB" id="FungiDB:F4678DRAFT_52964"/>
<dbReference type="EMBL" id="JANPWZ010000592">
    <property type="protein sequence ID" value="KAJ3574705.1"/>
    <property type="molecule type" value="Genomic_DNA"/>
</dbReference>
<keyword evidence="9" id="KW-1185">Reference proteome</keyword>
<feature type="transmembrane region" description="Helical" evidence="6">
    <location>
        <begin position="103"/>
        <end position="124"/>
    </location>
</feature>
<feature type="transmembrane region" description="Helical" evidence="6">
    <location>
        <begin position="38"/>
        <end position="57"/>
    </location>
</feature>
<dbReference type="Gene3D" id="1.20.1250.20">
    <property type="entry name" value="MFS general substrate transporter like domains"/>
    <property type="match status" value="1"/>
</dbReference>
<evidence type="ECO:0000256" key="5">
    <source>
        <dbReference type="ARBA" id="ARBA00023136"/>
    </source>
</evidence>
<comment type="caution">
    <text evidence="8">The sequence shown here is derived from an EMBL/GenBank/DDBJ whole genome shotgun (WGS) entry which is preliminary data.</text>
</comment>
<dbReference type="GO" id="GO:0016020">
    <property type="term" value="C:membrane"/>
    <property type="evidence" value="ECO:0007669"/>
    <property type="project" value="UniProtKB-SubCell"/>
</dbReference>
<name>A0A9W8NGN9_9PEZI</name>
<dbReference type="Pfam" id="PF07690">
    <property type="entry name" value="MFS_1"/>
    <property type="match status" value="1"/>
</dbReference>
<dbReference type="InterPro" id="IPR036259">
    <property type="entry name" value="MFS_trans_sf"/>
</dbReference>
<keyword evidence="2" id="KW-0813">Transport</keyword>
<protein>
    <recommendedName>
        <fullName evidence="7">Major facilitator superfamily (MFS) profile domain-containing protein</fullName>
    </recommendedName>
</protein>
<evidence type="ECO:0000256" key="2">
    <source>
        <dbReference type="ARBA" id="ARBA00022448"/>
    </source>
</evidence>
<dbReference type="AlphaFoldDB" id="A0A9W8NGN9"/>
<reference evidence="8" key="1">
    <citation type="submission" date="2022-07" db="EMBL/GenBank/DDBJ databases">
        <title>Genome Sequence of Xylaria arbuscula.</title>
        <authorList>
            <person name="Buettner E."/>
        </authorList>
    </citation>
    <scope>NUCLEOTIDE SEQUENCE</scope>
    <source>
        <strain evidence="8">VT107</strain>
    </source>
</reference>
<feature type="transmembrane region" description="Helical" evidence="6">
    <location>
        <begin position="420"/>
        <end position="445"/>
    </location>
</feature>
<feature type="transmembrane region" description="Helical" evidence="6">
    <location>
        <begin position="391"/>
        <end position="408"/>
    </location>
</feature>
<evidence type="ECO:0000256" key="1">
    <source>
        <dbReference type="ARBA" id="ARBA00004141"/>
    </source>
</evidence>
<feature type="domain" description="Major facilitator superfamily (MFS) profile" evidence="7">
    <location>
        <begin position="39"/>
        <end position="448"/>
    </location>
</feature>
<comment type="subcellular location">
    <subcellularLocation>
        <location evidence="1">Membrane</location>
        <topology evidence="1">Multi-pass membrane protein</topology>
    </subcellularLocation>
</comment>
<feature type="transmembrane region" description="Helical" evidence="6">
    <location>
        <begin position="136"/>
        <end position="154"/>
    </location>
</feature>
<feature type="transmembrane region" description="Helical" evidence="6">
    <location>
        <begin position="268"/>
        <end position="293"/>
    </location>
</feature>
<feature type="transmembrane region" description="Helical" evidence="6">
    <location>
        <begin position="332"/>
        <end position="352"/>
    </location>
</feature>
<keyword evidence="5 6" id="KW-0472">Membrane</keyword>
<dbReference type="InterPro" id="IPR020846">
    <property type="entry name" value="MFS_dom"/>
</dbReference>
<feature type="transmembrane region" description="Helical" evidence="6">
    <location>
        <begin position="359"/>
        <end position="379"/>
    </location>
</feature>
<dbReference type="PROSITE" id="PS50850">
    <property type="entry name" value="MFS"/>
    <property type="match status" value="1"/>
</dbReference>
<feature type="transmembrane region" description="Helical" evidence="6">
    <location>
        <begin position="166"/>
        <end position="186"/>
    </location>
</feature>
<evidence type="ECO:0000256" key="4">
    <source>
        <dbReference type="ARBA" id="ARBA00022989"/>
    </source>
</evidence>
<feature type="transmembrane region" description="Helical" evidence="6">
    <location>
        <begin position="198"/>
        <end position="220"/>
    </location>
</feature>
<feature type="transmembrane region" description="Helical" evidence="6">
    <location>
        <begin position="78"/>
        <end position="97"/>
    </location>
</feature>
<dbReference type="Proteomes" id="UP001148614">
    <property type="component" value="Unassembled WGS sequence"/>
</dbReference>
<evidence type="ECO:0000313" key="8">
    <source>
        <dbReference type="EMBL" id="KAJ3574705.1"/>
    </source>
</evidence>
<keyword evidence="4 6" id="KW-1133">Transmembrane helix</keyword>
<dbReference type="SUPFAM" id="SSF103473">
    <property type="entry name" value="MFS general substrate transporter"/>
    <property type="match status" value="1"/>
</dbReference>
<evidence type="ECO:0000313" key="9">
    <source>
        <dbReference type="Proteomes" id="UP001148614"/>
    </source>
</evidence>
<proteinExistence type="predicted"/>
<dbReference type="InterPro" id="IPR011701">
    <property type="entry name" value="MFS"/>
</dbReference>
<evidence type="ECO:0000256" key="6">
    <source>
        <dbReference type="SAM" id="Phobius"/>
    </source>
</evidence>
<feature type="transmembrane region" description="Helical" evidence="6">
    <location>
        <begin position="305"/>
        <end position="326"/>
    </location>
</feature>
<gene>
    <name evidence="8" type="ORF">NPX13_g4278</name>
</gene>
<keyword evidence="3 6" id="KW-0812">Transmembrane</keyword>
<evidence type="ECO:0000259" key="7">
    <source>
        <dbReference type="PROSITE" id="PS50850"/>
    </source>
</evidence>
<dbReference type="PANTHER" id="PTHR43791:SF40">
    <property type="entry name" value="THIAMINE PATHWAY TRANSPORTER THI73"/>
    <property type="match status" value="1"/>
</dbReference>
<dbReference type="GO" id="GO:0022857">
    <property type="term" value="F:transmembrane transporter activity"/>
    <property type="evidence" value="ECO:0007669"/>
    <property type="project" value="InterPro"/>
</dbReference>
<sequence>MEEKSQPNLASSALTGHVDSVASMKHGMAEITRKIDRHILPLMLLCYLCQFLDKVLINYANIMGLSTSLRLRPDEFPWLSTSLYIGYAASEFIQGYLLQNYPIVKVLGLNVVLWGVSVTATAGVQNFAGAVAVRTFLGVFEAVISPALVLITAQWYTKKQATPRTGLWYCGLGLGQITGGFISFAAQHGPTKPPSEGWRVMFAAVGVFNILIGVLVTVFMPSGIDEAKFLSENDKSLLRHELLRDQSGNGRKVFRFAGMLEALRDVQVWLLFFAVIFLTLPSGIITTFSATLIRGFGYDAKQAALLNVPSGVVSIIATLLSTFSILYDFPRWLAICLLIIPSLIGAGLLSFYTSSQAGSLAGIYLINFTVAPLALFYALVGSNTQGYTKKVTANAMIAIAFSIANIISPQTFRAKDAPGYIPAKITVLVAVFLVVLTTVAIRVLYGVRNEKTLGAREAELRTIDGGQTLLGKEEETMDQTDRTNPSFVYVY</sequence>
<accession>A0A9W8NGN9</accession>
<dbReference type="PANTHER" id="PTHR43791">
    <property type="entry name" value="PERMEASE-RELATED"/>
    <property type="match status" value="1"/>
</dbReference>
<organism evidence="8 9">
    <name type="scientific">Xylaria arbuscula</name>
    <dbReference type="NCBI Taxonomy" id="114810"/>
    <lineage>
        <taxon>Eukaryota</taxon>
        <taxon>Fungi</taxon>
        <taxon>Dikarya</taxon>
        <taxon>Ascomycota</taxon>
        <taxon>Pezizomycotina</taxon>
        <taxon>Sordariomycetes</taxon>
        <taxon>Xylariomycetidae</taxon>
        <taxon>Xylariales</taxon>
        <taxon>Xylariaceae</taxon>
        <taxon>Xylaria</taxon>
    </lineage>
</organism>
<evidence type="ECO:0000256" key="3">
    <source>
        <dbReference type="ARBA" id="ARBA00022692"/>
    </source>
</evidence>